<proteinExistence type="inferred from homology"/>
<dbReference type="GO" id="GO:0009001">
    <property type="term" value="F:serine O-acetyltransferase activity"/>
    <property type="evidence" value="ECO:0007669"/>
    <property type="project" value="UniProtKB-EC"/>
</dbReference>
<evidence type="ECO:0000256" key="9">
    <source>
        <dbReference type="ARBA" id="ARBA00023315"/>
    </source>
</evidence>
<evidence type="ECO:0000256" key="8">
    <source>
        <dbReference type="ARBA" id="ARBA00023192"/>
    </source>
</evidence>
<reference evidence="12 13" key="1">
    <citation type="submission" date="2018-12" db="EMBL/GenBank/DDBJ databases">
        <authorList>
            <person name="Chong R.A."/>
        </authorList>
    </citation>
    <scope>NUCLEOTIDE SEQUENCE [LARGE SCALE GENOMIC DNA]</scope>
    <source>
        <strain evidence="12 13">Aar</strain>
    </source>
</reference>
<dbReference type="InterPro" id="IPR005881">
    <property type="entry name" value="Ser_O-AcTrfase"/>
</dbReference>
<keyword evidence="6 12" id="KW-0808">Transferase</keyword>
<feature type="domain" description="Serine acetyltransferase N-terminal" evidence="11">
    <location>
        <begin position="9"/>
        <end position="113"/>
    </location>
</feature>
<comment type="similarity">
    <text evidence="2">Belongs to the transferase hexapeptide repeat family.</text>
</comment>
<keyword evidence="7" id="KW-0677">Repeat</keyword>
<dbReference type="PROSITE" id="PS00101">
    <property type="entry name" value="HEXAPEP_TRANSFERASES"/>
    <property type="match status" value="1"/>
</dbReference>
<organism evidence="12 13">
    <name type="scientific">Buchnera aphidicola</name>
    <name type="common">Artemisaphis artemisicola</name>
    <dbReference type="NCBI Taxonomy" id="1241836"/>
    <lineage>
        <taxon>Bacteria</taxon>
        <taxon>Pseudomonadati</taxon>
        <taxon>Pseudomonadota</taxon>
        <taxon>Gammaproteobacteria</taxon>
        <taxon>Enterobacterales</taxon>
        <taxon>Erwiniaceae</taxon>
        <taxon>Buchnera</taxon>
    </lineage>
</organism>
<dbReference type="Pfam" id="PF06426">
    <property type="entry name" value="SATase_N"/>
    <property type="match status" value="1"/>
</dbReference>
<dbReference type="Proteomes" id="UP000298654">
    <property type="component" value="Chromosome"/>
</dbReference>
<dbReference type="InterPro" id="IPR053376">
    <property type="entry name" value="Serine_acetyltransferase"/>
</dbReference>
<dbReference type="NCBIfam" id="TIGR01172">
    <property type="entry name" value="cysE"/>
    <property type="match status" value="1"/>
</dbReference>
<dbReference type="InterPro" id="IPR018357">
    <property type="entry name" value="Hexapep_transf_CS"/>
</dbReference>
<keyword evidence="9 12" id="KW-0012">Acyltransferase</keyword>
<name>A0A4D6XP61_9GAMM</name>
<evidence type="ECO:0000256" key="5">
    <source>
        <dbReference type="ARBA" id="ARBA00022605"/>
    </source>
</evidence>
<dbReference type="RefSeq" id="WP_158363957.1">
    <property type="nucleotide sequence ID" value="NZ_CP034900.1"/>
</dbReference>
<dbReference type="Gene3D" id="1.10.3130.10">
    <property type="entry name" value="serine acetyltransferase, domain 1"/>
    <property type="match status" value="1"/>
</dbReference>
<accession>A0A4D6XP61</accession>
<dbReference type="AlphaFoldDB" id="A0A4D6XP61"/>
<comment type="catalytic activity">
    <reaction evidence="10">
        <text>L-serine + acetyl-CoA = O-acetyl-L-serine + CoA</text>
        <dbReference type="Rhea" id="RHEA:24560"/>
        <dbReference type="ChEBI" id="CHEBI:33384"/>
        <dbReference type="ChEBI" id="CHEBI:57287"/>
        <dbReference type="ChEBI" id="CHEBI:57288"/>
        <dbReference type="ChEBI" id="CHEBI:58340"/>
        <dbReference type="EC" id="2.3.1.30"/>
    </reaction>
</comment>
<dbReference type="FunFam" id="2.160.10.10:FF:000002">
    <property type="entry name" value="Serine acetyltransferase"/>
    <property type="match status" value="1"/>
</dbReference>
<dbReference type="PANTHER" id="PTHR42811">
    <property type="entry name" value="SERINE ACETYLTRANSFERASE"/>
    <property type="match status" value="1"/>
</dbReference>
<dbReference type="EC" id="2.3.1.30" evidence="3"/>
<reference evidence="12 13" key="2">
    <citation type="submission" date="2019-05" db="EMBL/GenBank/DDBJ databases">
        <title>Genome evolution of the obligate endosymbiont Buchnera aphidicola.</title>
        <authorList>
            <person name="Moran N.A."/>
        </authorList>
    </citation>
    <scope>NUCLEOTIDE SEQUENCE [LARGE SCALE GENOMIC DNA]</scope>
    <source>
        <strain evidence="12 13">Aar</strain>
    </source>
</reference>
<evidence type="ECO:0000256" key="3">
    <source>
        <dbReference type="ARBA" id="ARBA00013266"/>
    </source>
</evidence>
<evidence type="ECO:0000256" key="6">
    <source>
        <dbReference type="ARBA" id="ARBA00022679"/>
    </source>
</evidence>
<dbReference type="InterPro" id="IPR045304">
    <property type="entry name" value="LbH_SAT"/>
</dbReference>
<dbReference type="InterPro" id="IPR042122">
    <property type="entry name" value="Ser_AcTrfase_N_sf"/>
</dbReference>
<dbReference type="InterPro" id="IPR010493">
    <property type="entry name" value="Ser_AcTrfase_N"/>
</dbReference>
<evidence type="ECO:0000256" key="4">
    <source>
        <dbReference type="ARBA" id="ARBA00018522"/>
    </source>
</evidence>
<evidence type="ECO:0000256" key="10">
    <source>
        <dbReference type="ARBA" id="ARBA00049486"/>
    </source>
</evidence>
<dbReference type="SUPFAM" id="SSF51161">
    <property type="entry name" value="Trimeric LpxA-like enzymes"/>
    <property type="match status" value="1"/>
</dbReference>
<dbReference type="GO" id="GO:0006535">
    <property type="term" value="P:cysteine biosynthetic process from serine"/>
    <property type="evidence" value="ECO:0007669"/>
    <property type="project" value="InterPro"/>
</dbReference>
<evidence type="ECO:0000256" key="1">
    <source>
        <dbReference type="ARBA" id="ARBA00004876"/>
    </source>
</evidence>
<dbReference type="OrthoDB" id="9801456at2"/>
<evidence type="ECO:0000313" key="12">
    <source>
        <dbReference type="EMBL" id="QCI15751.1"/>
    </source>
</evidence>
<keyword evidence="5" id="KW-0028">Amino-acid biosynthesis</keyword>
<dbReference type="CDD" id="cd03354">
    <property type="entry name" value="LbH_SAT"/>
    <property type="match status" value="1"/>
</dbReference>
<evidence type="ECO:0000256" key="2">
    <source>
        <dbReference type="ARBA" id="ARBA00007274"/>
    </source>
</evidence>
<evidence type="ECO:0000313" key="13">
    <source>
        <dbReference type="Proteomes" id="UP000298654"/>
    </source>
</evidence>
<keyword evidence="8" id="KW-0198">Cysteine biosynthesis</keyword>
<sequence>MCLLEISTIWHKIIYEVSILLKKEPILSDFYKNSILQHKNFSSSLSYILANKLSTSVVSERNIKNIFNKIYSNNSFILKCVIEDIKAILDRDPAVQDFLTPLLYLKGFHALEAYRLSHYLWGTQQTSLSRYLQSRISSEFSVDIHPAARIGSGIMLDHATGIVVGEGVVIEDNVSIFHSVTLGGTGKNFSKNRHPTIRKGVIIGAGAKILGDIEVGIGAKIGAGAIVLKNVPEYVTVVGIPAKIVNQLDKNKHSSKKFQEIHHI</sequence>
<evidence type="ECO:0000256" key="7">
    <source>
        <dbReference type="ARBA" id="ARBA00022737"/>
    </source>
</evidence>
<gene>
    <name evidence="12" type="primary">cysE</name>
    <name evidence="12" type="ORF">D9V59_00250</name>
</gene>
<dbReference type="UniPathway" id="UPA00136">
    <property type="reaction ID" value="UER00199"/>
</dbReference>
<dbReference type="Gene3D" id="2.160.10.10">
    <property type="entry name" value="Hexapeptide repeat proteins"/>
    <property type="match status" value="1"/>
</dbReference>
<dbReference type="InterPro" id="IPR011004">
    <property type="entry name" value="Trimer_LpxA-like_sf"/>
</dbReference>
<dbReference type="GO" id="GO:0005737">
    <property type="term" value="C:cytoplasm"/>
    <property type="evidence" value="ECO:0007669"/>
    <property type="project" value="InterPro"/>
</dbReference>
<dbReference type="SMART" id="SM00971">
    <property type="entry name" value="SATase_N"/>
    <property type="match status" value="1"/>
</dbReference>
<evidence type="ECO:0000259" key="11">
    <source>
        <dbReference type="SMART" id="SM00971"/>
    </source>
</evidence>
<protein>
    <recommendedName>
        <fullName evidence="4">Serine acetyltransferase</fullName>
        <ecNumber evidence="3">2.3.1.30</ecNumber>
    </recommendedName>
</protein>
<comment type="pathway">
    <text evidence="1">Amino-acid biosynthesis; L-cysteine biosynthesis; L-cysteine from L-serine: step 1/2.</text>
</comment>
<dbReference type="EMBL" id="CP034900">
    <property type="protein sequence ID" value="QCI15751.1"/>
    <property type="molecule type" value="Genomic_DNA"/>
</dbReference>
<dbReference type="NCBIfam" id="NF041874">
    <property type="entry name" value="EPS_EpsC"/>
    <property type="match status" value="1"/>
</dbReference>